<accession>A0A6L2M0V1</accession>
<name>A0A6L2M0V1_TANCI</name>
<reference evidence="2" key="1">
    <citation type="journal article" date="2019" name="Sci. Rep.">
        <title>Draft genome of Tanacetum cinerariifolium, the natural source of mosquito coil.</title>
        <authorList>
            <person name="Yamashiro T."/>
            <person name="Shiraishi A."/>
            <person name="Satake H."/>
            <person name="Nakayama K."/>
        </authorList>
    </citation>
    <scope>NUCLEOTIDE SEQUENCE</scope>
</reference>
<evidence type="ECO:0000256" key="1">
    <source>
        <dbReference type="SAM" id="Coils"/>
    </source>
</evidence>
<sequence length="485" mass="55683">MQGASLTKWEREYKLYDEFDKFAYKKGKTLRDFYLRFSLLLNYINIYKVKLEHFQVNTKFLKTLPPEWSKYLPDVKLVRDLHITNIDQLHAYFGQYEFHANEVRLIHERNSDPLAMVATHQSQQYPTKQSLTPLLITYPSNDYQSSVYHNVYSPPQSIPQLENPPVFNLQPQQPKFPQLELGLTVSVFKQGDDPIDAINHMMSFLSAVITRASILADLGITEVQATQTVITHNATYQADDLDAYDSDCDELNTAKVALMVNLSHYGLDVLAEKALKLEPKLYDGNFIKSTSAIVIYDFEETLMLAEESHSKMLLKQQDPMVLEKKNSMNSSDPSPLVDPPMSRFQKNILKSAWVSELIAKSEHLKQTYKQLYNSIKPIRVQSKEQCDALINQVNQKSVEIPDLNANLQEQRLIIAALKDELRKLKGKDLVDNAVTTHIIAPKMLRIDVEPIAPRLLNNRTTHFDYLKLTQEQAVILKEVVEQGKS</sequence>
<evidence type="ECO:0008006" key="3">
    <source>
        <dbReference type="Google" id="ProtNLM"/>
    </source>
</evidence>
<proteinExistence type="predicted"/>
<protein>
    <recommendedName>
        <fullName evidence="3">Integrase, catalytic region, zinc finger, CCHC-type, peptidase aspartic, catalytic</fullName>
    </recommendedName>
</protein>
<organism evidence="2">
    <name type="scientific">Tanacetum cinerariifolium</name>
    <name type="common">Dalmatian daisy</name>
    <name type="synonym">Chrysanthemum cinerariifolium</name>
    <dbReference type="NCBI Taxonomy" id="118510"/>
    <lineage>
        <taxon>Eukaryota</taxon>
        <taxon>Viridiplantae</taxon>
        <taxon>Streptophyta</taxon>
        <taxon>Embryophyta</taxon>
        <taxon>Tracheophyta</taxon>
        <taxon>Spermatophyta</taxon>
        <taxon>Magnoliopsida</taxon>
        <taxon>eudicotyledons</taxon>
        <taxon>Gunneridae</taxon>
        <taxon>Pentapetalae</taxon>
        <taxon>asterids</taxon>
        <taxon>campanulids</taxon>
        <taxon>Asterales</taxon>
        <taxon>Asteraceae</taxon>
        <taxon>Asteroideae</taxon>
        <taxon>Anthemideae</taxon>
        <taxon>Anthemidinae</taxon>
        <taxon>Tanacetum</taxon>
    </lineage>
</organism>
<dbReference type="AlphaFoldDB" id="A0A6L2M0V1"/>
<gene>
    <name evidence="2" type="ORF">Tci_039629</name>
</gene>
<evidence type="ECO:0000313" key="2">
    <source>
        <dbReference type="EMBL" id="GEU67651.1"/>
    </source>
</evidence>
<dbReference type="EMBL" id="BKCJ010005606">
    <property type="protein sequence ID" value="GEU67651.1"/>
    <property type="molecule type" value="Genomic_DNA"/>
</dbReference>
<keyword evidence="1" id="KW-0175">Coiled coil</keyword>
<feature type="coiled-coil region" evidence="1">
    <location>
        <begin position="400"/>
        <end position="427"/>
    </location>
</feature>
<comment type="caution">
    <text evidence="2">The sequence shown here is derived from an EMBL/GenBank/DDBJ whole genome shotgun (WGS) entry which is preliminary data.</text>
</comment>